<comment type="caution">
    <text evidence="6">The sequence shown here is derived from an EMBL/GenBank/DDBJ whole genome shotgun (WGS) entry which is preliminary data.</text>
</comment>
<dbReference type="EMBL" id="JAQIFT010000069">
    <property type="protein sequence ID" value="MDA3734006.1"/>
    <property type="molecule type" value="Genomic_DNA"/>
</dbReference>
<dbReference type="PROSITE" id="PS51257">
    <property type="entry name" value="PROKAR_LIPOPROTEIN"/>
    <property type="match status" value="1"/>
</dbReference>
<evidence type="ECO:0000313" key="7">
    <source>
        <dbReference type="Proteomes" id="UP001169242"/>
    </source>
</evidence>
<evidence type="ECO:0000259" key="5">
    <source>
        <dbReference type="Pfam" id="PF13407"/>
    </source>
</evidence>
<dbReference type="PANTHER" id="PTHR30036">
    <property type="entry name" value="D-XYLOSE-BINDING PERIPLASMIC PROTEIN"/>
    <property type="match status" value="1"/>
</dbReference>
<dbReference type="InterPro" id="IPR028082">
    <property type="entry name" value="Peripla_BP_I"/>
</dbReference>
<reference evidence="6" key="1">
    <citation type="journal article" date="2023" name="Int. J. Syst. Evol. Microbiol.">
        <title>&lt;i&gt;Holtiella tumoricola&lt;/i&gt; gen. nov. sp. nov., isolated from a human clinical sample.</title>
        <authorList>
            <person name="Allen-Vercoe E."/>
            <person name="Daigneault M.C."/>
            <person name="Vancuren S.J."/>
            <person name="Cochrane K."/>
            <person name="O'Neal L.L."/>
            <person name="Sankaranarayanan K."/>
            <person name="Lawson P.A."/>
        </authorList>
    </citation>
    <scope>NUCLEOTIDE SEQUENCE</scope>
    <source>
        <strain evidence="6">CC70A</strain>
    </source>
</reference>
<feature type="signal peptide" evidence="4">
    <location>
        <begin position="1"/>
        <end position="22"/>
    </location>
</feature>
<dbReference type="GO" id="GO:0030246">
    <property type="term" value="F:carbohydrate binding"/>
    <property type="evidence" value="ECO:0007669"/>
    <property type="project" value="TreeGrafter"/>
</dbReference>
<comment type="similarity">
    <text evidence="2">Belongs to the bacterial solute-binding protein 2 family.</text>
</comment>
<dbReference type="CDD" id="cd20001">
    <property type="entry name" value="PBP1_LsrB_Quorum_Sensing-like"/>
    <property type="match status" value="1"/>
</dbReference>
<sequence length="361" mass="38534">MKRVTKKFLALLSCATMVFSLAGCGTVESSQGTSSDSNTSSNSSAPSTDGGDSKGEEKDYKIAVVPKLTSIAWFQRMEVGVKEYAKETGVDAFYTGPSEGDGALQAQVIEDLIAQDVDAICVVPFSTESLEPVLKKARDAGIVVIAHEASGMENIDYDIEAFDNDEYGRHFMEKLGEITGGEGEYILEVGALTSQSHNQWVDASRALQEEKFPNMKVYGDKIETADDQSTSYNKVKEVLTANPSIAAIQGSAMADVAGAALAVEELGLAGKVKIAGTSLVSVSGKYVENGTIDMISFWDPALAGKAMIELALKVLNEEDVTTGLNLGIEGYDNLTLTDKVLTGQAWIDVTKDNVNDPAYDF</sequence>
<dbReference type="SUPFAM" id="SSF53822">
    <property type="entry name" value="Periplasmic binding protein-like I"/>
    <property type="match status" value="1"/>
</dbReference>
<dbReference type="AlphaFoldDB" id="A0AA42DRW4"/>
<feature type="chain" id="PRO_5041241318" evidence="4">
    <location>
        <begin position="23"/>
        <end position="361"/>
    </location>
</feature>
<comment type="subcellular location">
    <subcellularLocation>
        <location evidence="1">Cell envelope</location>
    </subcellularLocation>
</comment>
<evidence type="ECO:0000256" key="3">
    <source>
        <dbReference type="SAM" id="MobiDB-lite"/>
    </source>
</evidence>
<organism evidence="6 7">
    <name type="scientific">Holtiella tumoricola</name>
    <dbReference type="NCBI Taxonomy" id="3018743"/>
    <lineage>
        <taxon>Bacteria</taxon>
        <taxon>Bacillati</taxon>
        <taxon>Bacillota</taxon>
        <taxon>Clostridia</taxon>
        <taxon>Lachnospirales</taxon>
        <taxon>Cellulosilyticaceae</taxon>
        <taxon>Holtiella</taxon>
    </lineage>
</organism>
<dbReference type="Pfam" id="PF13407">
    <property type="entry name" value="Peripla_BP_4"/>
    <property type="match status" value="1"/>
</dbReference>
<feature type="domain" description="Periplasmic binding protein" evidence="5">
    <location>
        <begin position="62"/>
        <end position="318"/>
    </location>
</feature>
<name>A0AA42DRW4_9FIRM</name>
<dbReference type="Proteomes" id="UP001169242">
    <property type="component" value="Unassembled WGS sequence"/>
</dbReference>
<accession>A0AA42DRW4</accession>
<dbReference type="InterPro" id="IPR025997">
    <property type="entry name" value="SBP_2_dom"/>
</dbReference>
<protein>
    <submittedName>
        <fullName evidence="6">Autoinducer 2 ABC transporter substrate-binding protein</fullName>
    </submittedName>
</protein>
<evidence type="ECO:0000256" key="1">
    <source>
        <dbReference type="ARBA" id="ARBA00004196"/>
    </source>
</evidence>
<dbReference type="PANTHER" id="PTHR30036:SF7">
    <property type="entry name" value="ABC TRANSPORTER PERIPLASMIC-BINDING PROTEIN YPHF"/>
    <property type="match status" value="1"/>
</dbReference>
<evidence type="ECO:0000256" key="2">
    <source>
        <dbReference type="ARBA" id="ARBA00007639"/>
    </source>
</evidence>
<keyword evidence="4" id="KW-0732">Signal</keyword>
<dbReference type="InterPro" id="IPR050555">
    <property type="entry name" value="Bact_Solute-Bind_Prot2"/>
</dbReference>
<evidence type="ECO:0000313" key="6">
    <source>
        <dbReference type="EMBL" id="MDA3734006.1"/>
    </source>
</evidence>
<gene>
    <name evidence="6" type="ORF">PBV87_21255</name>
</gene>
<dbReference type="RefSeq" id="WP_242847692.1">
    <property type="nucleotide sequence ID" value="NZ_JAQIFT010000069.1"/>
</dbReference>
<proteinExistence type="inferred from homology"/>
<dbReference type="GO" id="GO:0030288">
    <property type="term" value="C:outer membrane-bounded periplasmic space"/>
    <property type="evidence" value="ECO:0007669"/>
    <property type="project" value="TreeGrafter"/>
</dbReference>
<evidence type="ECO:0000256" key="4">
    <source>
        <dbReference type="SAM" id="SignalP"/>
    </source>
</evidence>
<feature type="region of interest" description="Disordered" evidence="3">
    <location>
        <begin position="29"/>
        <end position="56"/>
    </location>
</feature>
<dbReference type="Gene3D" id="3.40.50.2300">
    <property type="match status" value="2"/>
</dbReference>
<keyword evidence="7" id="KW-1185">Reference proteome</keyword>
<feature type="compositionally biased region" description="Low complexity" evidence="3">
    <location>
        <begin position="29"/>
        <end position="50"/>
    </location>
</feature>